<dbReference type="Proteomes" id="UP000694892">
    <property type="component" value="Chromosome 5L"/>
</dbReference>
<evidence type="ECO:0000313" key="1">
    <source>
        <dbReference type="EMBL" id="OCT81505.1"/>
    </source>
</evidence>
<gene>
    <name evidence="1" type="ORF">XELAEV_18028326mg</name>
</gene>
<protein>
    <submittedName>
        <fullName evidence="1">Uncharacterized protein</fullName>
    </submittedName>
</protein>
<dbReference type="PANTHER" id="PTHR21301">
    <property type="entry name" value="REVERSE TRANSCRIPTASE"/>
    <property type="match status" value="1"/>
</dbReference>
<accession>A0A974CZ75</accession>
<dbReference type="AlphaFoldDB" id="A0A974CZ75"/>
<proteinExistence type="predicted"/>
<reference evidence="2" key="1">
    <citation type="journal article" date="2016" name="Nature">
        <title>Genome evolution in the allotetraploid frog Xenopus laevis.</title>
        <authorList>
            <person name="Session A.M."/>
            <person name="Uno Y."/>
            <person name="Kwon T."/>
            <person name="Chapman J.A."/>
            <person name="Toyoda A."/>
            <person name="Takahashi S."/>
            <person name="Fukui A."/>
            <person name="Hikosaka A."/>
            <person name="Suzuki A."/>
            <person name="Kondo M."/>
            <person name="van Heeringen S.J."/>
            <person name="Quigley I."/>
            <person name="Heinz S."/>
            <person name="Ogino H."/>
            <person name="Ochi H."/>
            <person name="Hellsten U."/>
            <person name="Lyons J.B."/>
            <person name="Simakov O."/>
            <person name="Putnam N."/>
            <person name="Stites J."/>
            <person name="Kuroki Y."/>
            <person name="Tanaka T."/>
            <person name="Michiue T."/>
            <person name="Watanabe M."/>
            <person name="Bogdanovic O."/>
            <person name="Lister R."/>
            <person name="Georgiou G."/>
            <person name="Paranjpe S.S."/>
            <person name="van Kruijsbergen I."/>
            <person name="Shu S."/>
            <person name="Carlson J."/>
            <person name="Kinoshita T."/>
            <person name="Ohta Y."/>
            <person name="Mawaribuchi S."/>
            <person name="Jenkins J."/>
            <person name="Grimwood J."/>
            <person name="Schmutz J."/>
            <person name="Mitros T."/>
            <person name="Mozaffari S.V."/>
            <person name="Suzuki Y."/>
            <person name="Haramoto Y."/>
            <person name="Yamamoto T.S."/>
            <person name="Takagi C."/>
            <person name="Heald R."/>
            <person name="Miller K."/>
            <person name="Haudenschild C."/>
            <person name="Kitzman J."/>
            <person name="Nakayama T."/>
            <person name="Izutsu Y."/>
            <person name="Robert J."/>
            <person name="Fortriede J."/>
            <person name="Burns K."/>
            <person name="Lotay V."/>
            <person name="Karimi K."/>
            <person name="Yasuoka Y."/>
            <person name="Dichmann D.S."/>
            <person name="Flajnik M.F."/>
            <person name="Houston D.W."/>
            <person name="Shendure J."/>
            <person name="DuPasquier L."/>
            <person name="Vize P.D."/>
            <person name="Zorn A.M."/>
            <person name="Ito M."/>
            <person name="Marcotte E.M."/>
            <person name="Wallingford J.B."/>
            <person name="Ito Y."/>
            <person name="Asashima M."/>
            <person name="Ueno N."/>
            <person name="Matsuda Y."/>
            <person name="Veenstra G.J."/>
            <person name="Fujiyama A."/>
            <person name="Harland R.M."/>
            <person name="Taira M."/>
            <person name="Rokhsar D.S."/>
        </authorList>
    </citation>
    <scope>NUCLEOTIDE SEQUENCE [LARGE SCALE GENOMIC DNA]</scope>
    <source>
        <strain evidence="2">J</strain>
    </source>
</reference>
<evidence type="ECO:0000313" key="2">
    <source>
        <dbReference type="Proteomes" id="UP000694892"/>
    </source>
</evidence>
<dbReference type="PANTHER" id="PTHR21301:SF13">
    <property type="match status" value="1"/>
</dbReference>
<sequence length="259" mass="30082">MPTDSFLVTMEVKSLYTLIPHDQGIEEDIKHSHLLEPTLTRNLFRFENAFYLQISGDNQTEWSAEERRALEDLCNLLEDNEQTRTIIKVLGIGNLTESASIYVDEVLKSFVTSLPSFVQDTIDVICQLDGISIEKNHFPACLDIESLYTSILHEVGLEAVTETLKQRGKQYSDHNSFVKVVGKYQIRGTEMGSTCAPTYANLYLGWWESRVVFEERLKEYIQLIPLWLRYMMMMYYLYGLVHRNNFLNLWKNLIQTSSI</sequence>
<organism evidence="1 2">
    <name type="scientific">Xenopus laevis</name>
    <name type="common">African clawed frog</name>
    <dbReference type="NCBI Taxonomy" id="8355"/>
    <lineage>
        <taxon>Eukaryota</taxon>
        <taxon>Metazoa</taxon>
        <taxon>Chordata</taxon>
        <taxon>Craniata</taxon>
        <taxon>Vertebrata</taxon>
        <taxon>Euteleostomi</taxon>
        <taxon>Amphibia</taxon>
        <taxon>Batrachia</taxon>
        <taxon>Anura</taxon>
        <taxon>Pipoidea</taxon>
        <taxon>Pipidae</taxon>
        <taxon>Xenopodinae</taxon>
        <taxon>Xenopus</taxon>
        <taxon>Xenopus</taxon>
    </lineage>
</organism>
<dbReference type="EMBL" id="CM004474">
    <property type="protein sequence ID" value="OCT81505.1"/>
    <property type="molecule type" value="Genomic_DNA"/>
</dbReference>
<name>A0A974CZ75_XENLA</name>